<evidence type="ECO:0000313" key="2">
    <source>
        <dbReference type="Proteomes" id="UP000676169"/>
    </source>
</evidence>
<dbReference type="Gene3D" id="3.90.1720.10">
    <property type="entry name" value="endopeptidase domain like (from Nostoc punctiforme)"/>
    <property type="match status" value="1"/>
</dbReference>
<dbReference type="Proteomes" id="UP000676169">
    <property type="component" value="Chromosome"/>
</dbReference>
<evidence type="ECO:0000313" key="1">
    <source>
        <dbReference type="EMBL" id="QUE50449.1"/>
    </source>
</evidence>
<dbReference type="KEGG" id="lamb:KBB96_16465"/>
<organism evidence="1 2">
    <name type="scientific">Luteolibacter ambystomatis</name>
    <dbReference type="NCBI Taxonomy" id="2824561"/>
    <lineage>
        <taxon>Bacteria</taxon>
        <taxon>Pseudomonadati</taxon>
        <taxon>Verrucomicrobiota</taxon>
        <taxon>Verrucomicrobiia</taxon>
        <taxon>Verrucomicrobiales</taxon>
        <taxon>Verrucomicrobiaceae</taxon>
        <taxon>Luteolibacter</taxon>
    </lineage>
</organism>
<dbReference type="AlphaFoldDB" id="A0A975G6X7"/>
<dbReference type="RefSeq" id="WP_211630589.1">
    <property type="nucleotide sequence ID" value="NZ_CP073100.1"/>
</dbReference>
<dbReference type="SUPFAM" id="SSF54001">
    <property type="entry name" value="Cysteine proteinases"/>
    <property type="match status" value="1"/>
</dbReference>
<gene>
    <name evidence="1" type="ORF">KBB96_16465</name>
</gene>
<dbReference type="InterPro" id="IPR024453">
    <property type="entry name" value="Peptidase_C92"/>
</dbReference>
<keyword evidence="2" id="KW-1185">Reference proteome</keyword>
<name>A0A975G6X7_9BACT</name>
<proteinExistence type="predicted"/>
<protein>
    <submittedName>
        <fullName evidence="1">Uncharacterized protein</fullName>
    </submittedName>
</protein>
<accession>A0A975G6X7</accession>
<sequence length="442" mass="48722">MDEIIRRHVPVILAAARALPDEEGLSAELGQVRAASERGYFLPAEDEAVRLRYMQYLAVRSALLASLAEVSAAADHRGWEEGLPAFATAFAAACVLARAAKFTSDLANRHPVLWKKLDEDDLCLGLPRKTFTRAYKESVLPLTLARFQAAVEFHGIHRTRIHALRSDPLLAPVIDLLESEEPWIESGRRAAVRRHFLYRIFSFRRRHRSAWRKVMFGMFEAAGTAIADLHMPGIKPAGAPKRLGPELRAVLAPHLRPGDVIVTRHDDAVSNLFLPGFWPHAVLYLGSAEERAALGVESPAHGGGTVRFLESKKDGVRFRPMDETLAVDACVVIRPPLEGDAVATALRRAMSHEGKLYDFLFDFRSADRLACTGVIYRGFDGIGPVAFRLKEVSGRLCLPAEDLLDQALECGFQVVAVCGIGENPLLLGDPAERAFRASRRAS</sequence>
<dbReference type="InterPro" id="IPR038765">
    <property type="entry name" value="Papain-like_cys_pep_sf"/>
</dbReference>
<dbReference type="EMBL" id="CP073100">
    <property type="protein sequence ID" value="QUE50449.1"/>
    <property type="molecule type" value="Genomic_DNA"/>
</dbReference>
<dbReference type="Pfam" id="PF05708">
    <property type="entry name" value="Peptidase_C92"/>
    <property type="match status" value="1"/>
</dbReference>
<reference evidence="1" key="1">
    <citation type="submission" date="2021-04" db="EMBL/GenBank/DDBJ databases">
        <title>Luteolibacter sp. 32A isolated from the skin of an Anderson's salamander (Ambystoma andersonii).</title>
        <authorList>
            <person name="Spergser J."/>
            <person name="Busse H.-J."/>
        </authorList>
    </citation>
    <scope>NUCLEOTIDE SEQUENCE</scope>
    <source>
        <strain evidence="1">32A</strain>
    </source>
</reference>